<dbReference type="SMART" id="SM00493">
    <property type="entry name" value="TOPRIM"/>
    <property type="match status" value="1"/>
</dbReference>
<evidence type="ECO:0000256" key="4">
    <source>
        <dbReference type="ARBA" id="ARBA00022722"/>
    </source>
</evidence>
<keyword evidence="7 11" id="KW-0255">Endonuclease</keyword>
<keyword evidence="4 11" id="KW-0540">Nuclease</keyword>
<dbReference type="PANTHER" id="PTHR39156:SF2">
    <property type="entry name" value="DNA PRIMASE (BACTERIAL TYPE) AND SMALL PRIMASE-LIKE PROTEINS"/>
    <property type="match status" value="1"/>
</dbReference>
<dbReference type="AlphaFoldDB" id="A0A0R1MUQ8"/>
<dbReference type="Pfam" id="PF01751">
    <property type="entry name" value="Toprim"/>
    <property type="match status" value="1"/>
</dbReference>
<evidence type="ECO:0000256" key="12">
    <source>
        <dbReference type="NCBIfam" id="TIGR00334"/>
    </source>
</evidence>
<comment type="caution">
    <text evidence="14">The sequence shown here is derived from an EMBL/GenBank/DDBJ whole genome shotgun (WGS) entry which is preliminary data.</text>
</comment>
<evidence type="ECO:0000256" key="11">
    <source>
        <dbReference type="HAMAP-Rule" id="MF_01469"/>
    </source>
</evidence>
<dbReference type="GO" id="GO:0046872">
    <property type="term" value="F:metal ion binding"/>
    <property type="evidence" value="ECO:0007669"/>
    <property type="project" value="UniProtKB-KW"/>
</dbReference>
<dbReference type="EC" id="3.1.26.8" evidence="11 12"/>
<dbReference type="InterPro" id="IPR004466">
    <property type="entry name" value="RNase_M5"/>
</dbReference>
<dbReference type="InterPro" id="IPR006171">
    <property type="entry name" value="TOPRIM_dom"/>
</dbReference>
<evidence type="ECO:0000256" key="5">
    <source>
        <dbReference type="ARBA" id="ARBA00022723"/>
    </source>
</evidence>
<evidence type="ECO:0000256" key="8">
    <source>
        <dbReference type="ARBA" id="ARBA00022801"/>
    </source>
</evidence>
<evidence type="ECO:0000256" key="10">
    <source>
        <dbReference type="ARBA" id="ARBA00022884"/>
    </source>
</evidence>
<dbReference type="NCBIfam" id="TIGR00334">
    <property type="entry name" value="5S_RNA_mat_M5"/>
    <property type="match status" value="1"/>
</dbReference>
<dbReference type="PROSITE" id="PS50880">
    <property type="entry name" value="TOPRIM"/>
    <property type="match status" value="1"/>
</dbReference>
<dbReference type="PATRIC" id="fig|1423792.3.peg.594"/>
<dbReference type="STRING" id="1423792.FD09_GL000582"/>
<name>A0A0R1MUQ8_9LACO</name>
<comment type="similarity">
    <text evidence="11">Belongs to the ribonuclease M5 family.</text>
</comment>
<evidence type="ECO:0000259" key="13">
    <source>
        <dbReference type="PROSITE" id="PS50880"/>
    </source>
</evidence>
<dbReference type="GO" id="GO:0006364">
    <property type="term" value="P:rRNA processing"/>
    <property type="evidence" value="ECO:0007669"/>
    <property type="project" value="UniProtKB-UniRule"/>
</dbReference>
<keyword evidence="10 11" id="KW-0694">RNA-binding</keyword>
<dbReference type="PANTHER" id="PTHR39156">
    <property type="entry name" value="RIBONUCLEASE M5"/>
    <property type="match status" value="1"/>
</dbReference>
<dbReference type="Proteomes" id="UP000051330">
    <property type="component" value="Unassembled WGS sequence"/>
</dbReference>
<dbReference type="HAMAP" id="MF_01469">
    <property type="entry name" value="RNase_M5"/>
    <property type="match status" value="1"/>
</dbReference>
<dbReference type="CDD" id="cd01027">
    <property type="entry name" value="TOPRIM_RNase_M5_like"/>
    <property type="match status" value="1"/>
</dbReference>
<evidence type="ECO:0000313" key="15">
    <source>
        <dbReference type="Proteomes" id="UP000051330"/>
    </source>
</evidence>
<dbReference type="InterPro" id="IPR034141">
    <property type="entry name" value="TOPRIM_RNase_M5-like"/>
</dbReference>
<evidence type="ECO:0000256" key="6">
    <source>
        <dbReference type="ARBA" id="ARBA00022730"/>
    </source>
</evidence>
<dbReference type="GO" id="GO:0019843">
    <property type="term" value="F:rRNA binding"/>
    <property type="evidence" value="ECO:0007669"/>
    <property type="project" value="UniProtKB-KW"/>
</dbReference>
<dbReference type="OrthoDB" id="9791329at2"/>
<gene>
    <name evidence="11" type="primary">rnmV</name>
    <name evidence="14" type="ORF">FD09_GL000582</name>
</gene>
<feature type="domain" description="Toprim" evidence="13">
    <location>
        <begin position="3"/>
        <end position="87"/>
    </location>
</feature>
<dbReference type="RefSeq" id="WP_057821339.1">
    <property type="nucleotide sequence ID" value="NZ_AZEC01000011.1"/>
</dbReference>
<comment type="subcellular location">
    <subcellularLocation>
        <location evidence="11">Cytoplasm</location>
    </subcellularLocation>
</comment>
<evidence type="ECO:0000256" key="7">
    <source>
        <dbReference type="ARBA" id="ARBA00022759"/>
    </source>
</evidence>
<protein>
    <recommendedName>
        <fullName evidence="11 12">Ribonuclease M5</fullName>
        <ecNumber evidence="11 12">3.1.26.8</ecNumber>
    </recommendedName>
    <alternativeName>
        <fullName evidence="11">RNase M5</fullName>
    </alternativeName>
    <alternativeName>
        <fullName evidence="11">Ribosomal RNA terminal maturase M5</fullName>
    </alternativeName>
</protein>
<evidence type="ECO:0000256" key="9">
    <source>
        <dbReference type="ARBA" id="ARBA00022842"/>
    </source>
</evidence>
<keyword evidence="15" id="KW-1185">Reference proteome</keyword>
<keyword evidence="3 11" id="KW-0698">rRNA processing</keyword>
<keyword evidence="2 11" id="KW-0690">Ribosome biogenesis</keyword>
<dbReference type="Gene3D" id="3.40.1360.10">
    <property type="match status" value="1"/>
</dbReference>
<keyword evidence="8 11" id="KW-0378">Hydrolase</keyword>
<dbReference type="GO" id="GO:0043822">
    <property type="term" value="F:ribonuclease M5 activity"/>
    <property type="evidence" value="ECO:0007669"/>
    <property type="project" value="UniProtKB-UniRule"/>
</dbReference>
<reference evidence="14 15" key="1">
    <citation type="journal article" date="2015" name="Genome Announc.">
        <title>Expanding the biotechnology potential of lactobacilli through comparative genomics of 213 strains and associated genera.</title>
        <authorList>
            <person name="Sun Z."/>
            <person name="Harris H.M."/>
            <person name="McCann A."/>
            <person name="Guo C."/>
            <person name="Argimon S."/>
            <person name="Zhang W."/>
            <person name="Yang X."/>
            <person name="Jeffery I.B."/>
            <person name="Cooney J.C."/>
            <person name="Kagawa T.F."/>
            <person name="Liu W."/>
            <person name="Song Y."/>
            <person name="Salvetti E."/>
            <person name="Wrobel A."/>
            <person name="Rasinkangas P."/>
            <person name="Parkhill J."/>
            <person name="Rea M.C."/>
            <person name="O'Sullivan O."/>
            <person name="Ritari J."/>
            <person name="Douillard F.P."/>
            <person name="Paul Ross R."/>
            <person name="Yang R."/>
            <person name="Briner A.E."/>
            <person name="Felis G.E."/>
            <person name="de Vos W.M."/>
            <person name="Barrangou R."/>
            <person name="Klaenhammer T.R."/>
            <person name="Caufield P.W."/>
            <person name="Cui Y."/>
            <person name="Zhang H."/>
            <person name="O'Toole P.W."/>
        </authorList>
    </citation>
    <scope>NUCLEOTIDE SEQUENCE [LARGE SCALE GENOMIC DNA]</scope>
    <source>
        <strain evidence="14 15">DSM 12744</strain>
    </source>
</reference>
<dbReference type="Pfam" id="PF13331">
    <property type="entry name" value="DUF4093"/>
    <property type="match status" value="1"/>
</dbReference>
<sequence length="188" mass="20470">MIKEVIVVEGRDDTKRLQEALGPVDTIETHGFALPDDILAAIVEAQKRRGIIIFTDPDHPGEKIRREILAVVPDAKQAFLPRTAGVPVKQGTLGVEHASNATIKAALAQVYTPVSAPIGGPQVTEEDLIRLGLTGTPHAARLREYVAETLHLGHVNGKQLLKRLHAFAITPLQLGNVVRQWQNDQKEG</sequence>
<evidence type="ECO:0000313" key="14">
    <source>
        <dbReference type="EMBL" id="KRL11660.1"/>
    </source>
</evidence>
<dbReference type="EMBL" id="AZEC01000011">
    <property type="protein sequence ID" value="KRL11660.1"/>
    <property type="molecule type" value="Genomic_DNA"/>
</dbReference>
<evidence type="ECO:0000256" key="1">
    <source>
        <dbReference type="ARBA" id="ARBA00022490"/>
    </source>
</evidence>
<dbReference type="GO" id="GO:0005737">
    <property type="term" value="C:cytoplasm"/>
    <property type="evidence" value="ECO:0007669"/>
    <property type="project" value="UniProtKB-SubCell"/>
</dbReference>
<evidence type="ECO:0000256" key="3">
    <source>
        <dbReference type="ARBA" id="ARBA00022552"/>
    </source>
</evidence>
<comment type="catalytic activity">
    <reaction evidence="11">
        <text>Endonucleolytic cleavage of RNA, removing 21 and 42 nucleotides, respectively, from the 5'- and 3'-termini of a 5S-rRNA precursor.</text>
        <dbReference type="EC" id="3.1.26.8"/>
    </reaction>
</comment>
<dbReference type="SUPFAM" id="SSF110455">
    <property type="entry name" value="Toprim domain"/>
    <property type="match status" value="1"/>
</dbReference>
<evidence type="ECO:0000256" key="2">
    <source>
        <dbReference type="ARBA" id="ARBA00022517"/>
    </source>
</evidence>
<keyword evidence="1 11" id="KW-0963">Cytoplasm</keyword>
<keyword evidence="9" id="KW-0460">Magnesium</keyword>
<proteinExistence type="inferred from homology"/>
<dbReference type="InterPro" id="IPR025156">
    <property type="entry name" value="RNase_M5_C"/>
</dbReference>
<keyword evidence="6 11" id="KW-0699">rRNA-binding</keyword>
<comment type="function">
    <text evidence="11">Required for correct processing of both the 5' and 3' ends of 5S rRNA precursor. Cleaves both sides of a double-stranded region yielding mature 5S rRNA in one step.</text>
</comment>
<keyword evidence="5" id="KW-0479">Metal-binding</keyword>
<organism evidence="14 15">
    <name type="scientific">Schleiferilactobacillus perolens DSM 12744</name>
    <dbReference type="NCBI Taxonomy" id="1423792"/>
    <lineage>
        <taxon>Bacteria</taxon>
        <taxon>Bacillati</taxon>
        <taxon>Bacillota</taxon>
        <taxon>Bacilli</taxon>
        <taxon>Lactobacillales</taxon>
        <taxon>Lactobacillaceae</taxon>
        <taxon>Schleiferilactobacillus</taxon>
    </lineage>
</organism>
<accession>A0A0R1MUQ8</accession>